<dbReference type="STRING" id="29367.CLPUN_50760"/>
<evidence type="ECO:0000313" key="1">
    <source>
        <dbReference type="EMBL" id="OOM71084.1"/>
    </source>
</evidence>
<dbReference type="Proteomes" id="UP000190890">
    <property type="component" value="Unassembled WGS sequence"/>
</dbReference>
<protein>
    <submittedName>
        <fullName evidence="1">Uncharacterized protein</fullName>
    </submittedName>
</protein>
<dbReference type="EMBL" id="LZZM01000234">
    <property type="protein sequence ID" value="OOM71084.1"/>
    <property type="molecule type" value="Genomic_DNA"/>
</dbReference>
<sequence length="54" mass="6199">MGTIMENLINNKFYATKEEVAKKLNVFFAFNVIVEADYTKLMQLTESKYTVTAS</sequence>
<dbReference type="RefSeq" id="WP_198944408.1">
    <property type="nucleotide sequence ID" value="NZ_LZZM01000234.1"/>
</dbReference>
<dbReference type="AlphaFoldDB" id="A0A1S8T0I5"/>
<proteinExistence type="predicted"/>
<name>A0A1S8T0I5_9CLOT</name>
<organism evidence="1 2">
    <name type="scientific">Clostridium puniceum</name>
    <dbReference type="NCBI Taxonomy" id="29367"/>
    <lineage>
        <taxon>Bacteria</taxon>
        <taxon>Bacillati</taxon>
        <taxon>Bacillota</taxon>
        <taxon>Clostridia</taxon>
        <taxon>Eubacteriales</taxon>
        <taxon>Clostridiaceae</taxon>
        <taxon>Clostridium</taxon>
    </lineage>
</organism>
<reference evidence="1 2" key="1">
    <citation type="submission" date="2016-05" db="EMBL/GenBank/DDBJ databases">
        <title>Microbial solvent formation.</title>
        <authorList>
            <person name="Poehlein A."/>
            <person name="Montoya Solano J.D."/>
            <person name="Flitsch S."/>
            <person name="Krabben P."/>
            <person name="Duerre P."/>
            <person name="Daniel R."/>
        </authorList>
    </citation>
    <scope>NUCLEOTIDE SEQUENCE [LARGE SCALE GENOMIC DNA]</scope>
    <source>
        <strain evidence="1 2">DSM 2619</strain>
    </source>
</reference>
<accession>A0A1S8T0I5</accession>
<comment type="caution">
    <text evidence="1">The sequence shown here is derived from an EMBL/GenBank/DDBJ whole genome shotgun (WGS) entry which is preliminary data.</text>
</comment>
<keyword evidence="2" id="KW-1185">Reference proteome</keyword>
<gene>
    <name evidence="1" type="ORF">CLPUN_50760</name>
</gene>
<evidence type="ECO:0000313" key="2">
    <source>
        <dbReference type="Proteomes" id="UP000190890"/>
    </source>
</evidence>